<sequence length="170" mass="18156">MTENRSRTFDSLLCAGVAAASLLLFGTGGSHAGDGVNTGYFGNVAILGYDPVAYFTDGRATMGSPKISRKWLGATWYFASVQHRDAFVSEPVRYAPQFGGFCTGGMSVKEASANLDPEAFRIVDGKLFLFSGKEGLEEDFDANPAPVIAKAEAEWHAVEAKEFEARAAAN</sequence>
<dbReference type="NCBIfam" id="NF041384">
    <property type="entry name" value="YHS_seleno_dom"/>
    <property type="match status" value="1"/>
</dbReference>
<reference evidence="3" key="1">
    <citation type="submission" date="2017-03" db="EMBL/GenBank/DDBJ databases">
        <authorList>
            <person name="Safronova V.I."/>
            <person name="Sazanova A.L."/>
            <person name="Chirak E.R."/>
        </authorList>
    </citation>
    <scope>NUCLEOTIDE SEQUENCE [LARGE SCALE GENOMIC DNA]</scope>
    <source>
        <strain evidence="3">Ach-343</strain>
    </source>
</reference>
<feature type="signal peptide" evidence="1">
    <location>
        <begin position="1"/>
        <end position="32"/>
    </location>
</feature>
<keyword evidence="1" id="KW-0732">Signal</keyword>
<proteinExistence type="predicted"/>
<protein>
    <recommendedName>
        <fullName evidence="4">YHS domain-containing protein</fullName>
    </recommendedName>
</protein>
<dbReference type="EMBL" id="MZXV01000082">
    <property type="protein sequence ID" value="PZV33548.1"/>
    <property type="molecule type" value="Genomic_DNA"/>
</dbReference>
<organism evidence="2 3">
    <name type="scientific">Mesorhizobium kowhaii</name>
    <dbReference type="NCBI Taxonomy" id="1300272"/>
    <lineage>
        <taxon>Bacteria</taxon>
        <taxon>Pseudomonadati</taxon>
        <taxon>Pseudomonadota</taxon>
        <taxon>Alphaproteobacteria</taxon>
        <taxon>Hyphomicrobiales</taxon>
        <taxon>Phyllobacteriaceae</taxon>
        <taxon>Mesorhizobium</taxon>
    </lineage>
</organism>
<evidence type="ECO:0000313" key="3">
    <source>
        <dbReference type="Proteomes" id="UP000248616"/>
    </source>
</evidence>
<comment type="caution">
    <text evidence="2">The sequence shown here is derived from an EMBL/GenBank/DDBJ whole genome shotgun (WGS) entry which is preliminary data.</text>
</comment>
<evidence type="ECO:0000256" key="1">
    <source>
        <dbReference type="SAM" id="SignalP"/>
    </source>
</evidence>
<evidence type="ECO:0000313" key="2">
    <source>
        <dbReference type="EMBL" id="PZV33548.1"/>
    </source>
</evidence>
<evidence type="ECO:0008006" key="4">
    <source>
        <dbReference type="Google" id="ProtNLM"/>
    </source>
</evidence>
<keyword evidence="3" id="KW-1185">Reference proteome</keyword>
<dbReference type="RefSeq" id="WP_245446387.1">
    <property type="nucleotide sequence ID" value="NZ_MZXV01000082.1"/>
</dbReference>
<accession>A0A2W7BVL9</accession>
<gene>
    <name evidence="2" type="ORF">B5V02_37600</name>
</gene>
<dbReference type="Proteomes" id="UP000248616">
    <property type="component" value="Unassembled WGS sequence"/>
</dbReference>
<feature type="chain" id="PRO_5015903529" description="YHS domain-containing protein" evidence="1">
    <location>
        <begin position="33"/>
        <end position="170"/>
    </location>
</feature>
<name>A0A2W7BVL9_9HYPH</name>
<dbReference type="AlphaFoldDB" id="A0A2W7BVL9"/>